<feature type="domain" description="EAL" evidence="1">
    <location>
        <begin position="346"/>
        <end position="606"/>
    </location>
</feature>
<dbReference type="NCBIfam" id="TIGR00254">
    <property type="entry name" value="GGDEF"/>
    <property type="match status" value="1"/>
</dbReference>
<dbReference type="PANTHER" id="PTHR33121:SF79">
    <property type="entry name" value="CYCLIC DI-GMP PHOSPHODIESTERASE PDED-RELATED"/>
    <property type="match status" value="1"/>
</dbReference>
<evidence type="ECO:0000259" key="1">
    <source>
        <dbReference type="PROSITE" id="PS50883"/>
    </source>
</evidence>
<dbReference type="SMART" id="SM00267">
    <property type="entry name" value="GGDEF"/>
    <property type="match status" value="1"/>
</dbReference>
<proteinExistence type="predicted"/>
<evidence type="ECO:0000313" key="4">
    <source>
        <dbReference type="Proteomes" id="UP000315115"/>
    </source>
</evidence>
<feature type="domain" description="GGDEF" evidence="2">
    <location>
        <begin position="208"/>
        <end position="337"/>
    </location>
</feature>
<name>A0A510IES0_9VIBR</name>
<dbReference type="InterPro" id="IPR043128">
    <property type="entry name" value="Rev_trsase/Diguanyl_cyclase"/>
</dbReference>
<dbReference type="PANTHER" id="PTHR33121">
    <property type="entry name" value="CYCLIC DI-GMP PHOSPHODIESTERASE PDEF"/>
    <property type="match status" value="1"/>
</dbReference>
<dbReference type="InterPro" id="IPR029787">
    <property type="entry name" value="Nucleotide_cyclase"/>
</dbReference>
<gene>
    <name evidence="3" type="ORF">VroAM7_35690</name>
</gene>
<dbReference type="PROSITE" id="PS50887">
    <property type="entry name" value="GGDEF"/>
    <property type="match status" value="1"/>
</dbReference>
<dbReference type="InterPro" id="IPR001633">
    <property type="entry name" value="EAL_dom"/>
</dbReference>
<dbReference type="RefSeq" id="WP_143693581.1">
    <property type="nucleotide sequence ID" value="NZ_AP019799.1"/>
</dbReference>
<dbReference type="PROSITE" id="PS50883">
    <property type="entry name" value="EAL"/>
    <property type="match status" value="1"/>
</dbReference>
<dbReference type="SMART" id="SM00052">
    <property type="entry name" value="EAL"/>
    <property type="match status" value="1"/>
</dbReference>
<protein>
    <submittedName>
        <fullName evidence="3">GGDEF-domain containing protein</fullName>
    </submittedName>
</protein>
<evidence type="ECO:0000313" key="3">
    <source>
        <dbReference type="EMBL" id="BBL90916.1"/>
    </source>
</evidence>
<evidence type="ECO:0000259" key="2">
    <source>
        <dbReference type="PROSITE" id="PS50887"/>
    </source>
</evidence>
<dbReference type="InterPro" id="IPR050706">
    <property type="entry name" value="Cyclic-di-GMP_PDE-like"/>
</dbReference>
<dbReference type="SUPFAM" id="SSF55781">
    <property type="entry name" value="GAF domain-like"/>
    <property type="match status" value="1"/>
</dbReference>
<dbReference type="SUPFAM" id="SSF55073">
    <property type="entry name" value="Nucleotide cyclase"/>
    <property type="match status" value="1"/>
</dbReference>
<dbReference type="CDD" id="cd01948">
    <property type="entry name" value="EAL"/>
    <property type="match status" value="1"/>
</dbReference>
<dbReference type="Gene3D" id="3.20.20.450">
    <property type="entry name" value="EAL domain"/>
    <property type="match status" value="1"/>
</dbReference>
<dbReference type="Proteomes" id="UP000315115">
    <property type="component" value="Chromosome 2"/>
</dbReference>
<dbReference type="AlphaFoldDB" id="A0A510IES0"/>
<organism evidence="3 4">
    <name type="scientific">Vibrio rotiferianus</name>
    <dbReference type="NCBI Taxonomy" id="190895"/>
    <lineage>
        <taxon>Bacteria</taxon>
        <taxon>Pseudomonadati</taxon>
        <taxon>Pseudomonadota</taxon>
        <taxon>Gammaproteobacteria</taxon>
        <taxon>Vibrionales</taxon>
        <taxon>Vibrionaceae</taxon>
        <taxon>Vibrio</taxon>
    </lineage>
</organism>
<dbReference type="Gene3D" id="3.30.70.270">
    <property type="match status" value="1"/>
</dbReference>
<accession>A0A510IES0</accession>
<dbReference type="Pfam" id="PF00990">
    <property type="entry name" value="GGDEF"/>
    <property type="match status" value="1"/>
</dbReference>
<dbReference type="Pfam" id="PF00563">
    <property type="entry name" value="EAL"/>
    <property type="match status" value="1"/>
</dbReference>
<dbReference type="InterPro" id="IPR000160">
    <property type="entry name" value="GGDEF_dom"/>
</dbReference>
<dbReference type="EMBL" id="AP019799">
    <property type="protein sequence ID" value="BBL90916.1"/>
    <property type="molecule type" value="Genomic_DNA"/>
</dbReference>
<dbReference type="CDD" id="cd01949">
    <property type="entry name" value="GGDEF"/>
    <property type="match status" value="1"/>
</dbReference>
<dbReference type="SUPFAM" id="SSF141868">
    <property type="entry name" value="EAL domain-like"/>
    <property type="match status" value="1"/>
</dbReference>
<dbReference type="InterPro" id="IPR035919">
    <property type="entry name" value="EAL_sf"/>
</dbReference>
<dbReference type="GO" id="GO:0071111">
    <property type="term" value="F:cyclic-guanylate-specific phosphodiesterase activity"/>
    <property type="evidence" value="ECO:0007669"/>
    <property type="project" value="InterPro"/>
</dbReference>
<reference evidence="4" key="1">
    <citation type="submission" date="2019-07" db="EMBL/GenBank/DDBJ databases">
        <title>Complete Genome Sequences of Vibrion rotiferianus strain AM7.</title>
        <authorList>
            <person name="Miyazaki K."/>
            <person name="Wiseschart A."/>
            <person name="Pootanakit K."/>
            <person name="Ishimori K."/>
            <person name="Kitahara K."/>
        </authorList>
    </citation>
    <scope>NUCLEOTIDE SEQUENCE [LARGE SCALE GENOMIC DNA]</scope>
    <source>
        <strain evidence="4">AM7</strain>
    </source>
</reference>
<sequence length="610" mass="69183">MKYSLDESHISVSDLEETLSLDGLDLLNKTTLDLHQRFDSYCTCVVEVAHLYHHAVTLSFAENNQIIDNSTYGLEKTPCEQVCADIGKQVFYQDEVYKLFPEDALLQDVGIQAYIGLPLKNHNGDVLGIIHSTYQRPILDEEAREIIRHHQFYASLIVHSLREKWISERSDKLLNQLSYEVSHDNLTGLLNRSCLADSLEMLTQQSTKPFHLAYLDIDNFKSINDINGNYIGDQIIKFTANVIQQTLGEKNSAFRVAGDEFAFITFEKDPVTICQEILDKIESGYQDNANRINFTVSIGLAKASTSLTNSDELILNASLALKDCKKHRDISIQHYDTHLSAIYHKQTQLIEALRDILRHPTSENDELYVVVQPIVDITQDRWDYFEVLARWNSRNFGPISPMEFIGAAEQSGLIVELGERIIELACQAKQQLESQLGYPIKLSVNCSAYELLNSKRYINHLTDTIEKYGHQPSDFVIELTETVLLAQSGQERLVLDSLRYLGFKVALDDFGTGYSSLNYIHSYPNDSIKIDATFIRNMLTNQTSEQVVKLITQLAQLLGVDLVAEGVEDDIALNKLIDIGCHQIQGYHFSKPMEVSEMVCIINERDIKSA</sequence>